<evidence type="ECO:0000256" key="2">
    <source>
        <dbReference type="SAM" id="Phobius"/>
    </source>
</evidence>
<name>A0A9D4MST5_DREPO</name>
<evidence type="ECO:0000256" key="1">
    <source>
        <dbReference type="SAM" id="MobiDB-lite"/>
    </source>
</evidence>
<feature type="compositionally biased region" description="Polar residues" evidence="1">
    <location>
        <begin position="138"/>
        <end position="166"/>
    </location>
</feature>
<dbReference type="OrthoDB" id="6122623at2759"/>
<feature type="transmembrane region" description="Helical" evidence="2">
    <location>
        <begin position="34"/>
        <end position="56"/>
    </location>
</feature>
<evidence type="ECO:0000313" key="3">
    <source>
        <dbReference type="EMBL" id="KAH3880602.1"/>
    </source>
</evidence>
<reference evidence="3" key="1">
    <citation type="journal article" date="2019" name="bioRxiv">
        <title>The Genome of the Zebra Mussel, Dreissena polymorpha: A Resource for Invasive Species Research.</title>
        <authorList>
            <person name="McCartney M.A."/>
            <person name="Auch B."/>
            <person name="Kono T."/>
            <person name="Mallez S."/>
            <person name="Zhang Y."/>
            <person name="Obille A."/>
            <person name="Becker A."/>
            <person name="Abrahante J.E."/>
            <person name="Garbe J."/>
            <person name="Badalamenti J.P."/>
            <person name="Herman A."/>
            <person name="Mangelson H."/>
            <person name="Liachko I."/>
            <person name="Sullivan S."/>
            <person name="Sone E.D."/>
            <person name="Koren S."/>
            <person name="Silverstein K.A.T."/>
            <person name="Beckman K.B."/>
            <person name="Gohl D.M."/>
        </authorList>
    </citation>
    <scope>NUCLEOTIDE SEQUENCE</scope>
    <source>
        <strain evidence="3">Duluth1</strain>
        <tissue evidence="3">Whole animal</tissue>
    </source>
</reference>
<reference evidence="3" key="2">
    <citation type="submission" date="2020-11" db="EMBL/GenBank/DDBJ databases">
        <authorList>
            <person name="McCartney M.A."/>
            <person name="Auch B."/>
            <person name="Kono T."/>
            <person name="Mallez S."/>
            <person name="Becker A."/>
            <person name="Gohl D.M."/>
            <person name="Silverstein K.A.T."/>
            <person name="Koren S."/>
            <person name="Bechman K.B."/>
            <person name="Herman A."/>
            <person name="Abrahante J.E."/>
            <person name="Garbe J."/>
        </authorList>
    </citation>
    <scope>NUCLEOTIDE SEQUENCE</scope>
    <source>
        <strain evidence="3">Duluth1</strain>
        <tissue evidence="3">Whole animal</tissue>
    </source>
</reference>
<dbReference type="AlphaFoldDB" id="A0A9D4MST5"/>
<sequence length="271" mass="30124">MNTTQPQVKPDELGAHNTTDVTSIKEEPVEVLTIIVWSLGGVLLLVLLTLLVRIVLARNKRELDVCDYDQFGNAVLNTGRRRGRHTLRIFLDQPGSRPIDLGSPSRDTGILVPTSHPASTGTTQENLYSDPPPYERTLQPQNTTSTPTLRAQQLSNPHNNNNVPSELRSSVRTLDYMPDCYISPELPTNCEIITRQLRVGEYVNSLPVPVPVQQTAQLLRDYVTGSRASINGYVISPPSYRDVVNSGSRIPAVIIDTPRTRPDPRRLLFSL</sequence>
<feature type="compositionally biased region" description="Polar residues" evidence="1">
    <location>
        <begin position="116"/>
        <end position="127"/>
    </location>
</feature>
<gene>
    <name evidence="3" type="ORF">DPMN_004521</name>
</gene>
<dbReference type="Proteomes" id="UP000828390">
    <property type="component" value="Unassembled WGS sequence"/>
</dbReference>
<keyword evidence="2" id="KW-0812">Transmembrane</keyword>
<evidence type="ECO:0000313" key="4">
    <source>
        <dbReference type="Proteomes" id="UP000828390"/>
    </source>
</evidence>
<accession>A0A9D4MST5</accession>
<organism evidence="3 4">
    <name type="scientific">Dreissena polymorpha</name>
    <name type="common">Zebra mussel</name>
    <name type="synonym">Mytilus polymorpha</name>
    <dbReference type="NCBI Taxonomy" id="45954"/>
    <lineage>
        <taxon>Eukaryota</taxon>
        <taxon>Metazoa</taxon>
        <taxon>Spiralia</taxon>
        <taxon>Lophotrochozoa</taxon>
        <taxon>Mollusca</taxon>
        <taxon>Bivalvia</taxon>
        <taxon>Autobranchia</taxon>
        <taxon>Heteroconchia</taxon>
        <taxon>Euheterodonta</taxon>
        <taxon>Imparidentia</taxon>
        <taxon>Neoheterodontei</taxon>
        <taxon>Myida</taxon>
        <taxon>Dreissenoidea</taxon>
        <taxon>Dreissenidae</taxon>
        <taxon>Dreissena</taxon>
    </lineage>
</organism>
<keyword evidence="2" id="KW-1133">Transmembrane helix</keyword>
<comment type="caution">
    <text evidence="3">The sequence shown here is derived from an EMBL/GenBank/DDBJ whole genome shotgun (WGS) entry which is preliminary data.</text>
</comment>
<feature type="region of interest" description="Disordered" evidence="1">
    <location>
        <begin position="115"/>
        <end position="166"/>
    </location>
</feature>
<dbReference type="EMBL" id="JAIWYP010000001">
    <property type="protein sequence ID" value="KAH3880602.1"/>
    <property type="molecule type" value="Genomic_DNA"/>
</dbReference>
<proteinExistence type="predicted"/>
<protein>
    <submittedName>
        <fullName evidence="3">Uncharacterized protein</fullName>
    </submittedName>
</protein>
<keyword evidence="2" id="KW-0472">Membrane</keyword>
<keyword evidence="4" id="KW-1185">Reference proteome</keyword>